<keyword evidence="2 5" id="KW-0812">Transmembrane</keyword>
<keyword evidence="3 5" id="KW-1133">Transmembrane helix</keyword>
<dbReference type="Proteomes" id="UP001182556">
    <property type="component" value="Unassembled WGS sequence"/>
</dbReference>
<evidence type="ECO:0000256" key="5">
    <source>
        <dbReference type="SAM" id="Phobius"/>
    </source>
</evidence>
<evidence type="ECO:0000256" key="2">
    <source>
        <dbReference type="ARBA" id="ARBA00022692"/>
    </source>
</evidence>
<accession>A0AAD9FNS3</accession>
<dbReference type="Pfam" id="PF23489">
    <property type="entry name" value="V-ATPase_su_f"/>
    <property type="match status" value="1"/>
</dbReference>
<feature type="transmembrane region" description="Helical" evidence="5">
    <location>
        <begin position="55"/>
        <end position="75"/>
    </location>
</feature>
<keyword evidence="4 5" id="KW-0472">Membrane</keyword>
<evidence type="ECO:0000313" key="6">
    <source>
        <dbReference type="EMBL" id="KAK1923669.1"/>
    </source>
</evidence>
<comment type="subcellular location">
    <subcellularLocation>
        <location evidence="1">Membrane</location>
    </subcellularLocation>
</comment>
<gene>
    <name evidence="6" type="ORF">DB88DRAFT_492035</name>
</gene>
<keyword evidence="7" id="KW-1185">Reference proteome</keyword>
<sequence length="89" mass="9529">MPLNIRPVVSAPLAGCCTIFSVFGVVILLAFGSFYARHVEALTGSVNDATDADKVSKVCYAAAIIYAGFIAFCGLQMMVHNRYPRGVQL</sequence>
<reference evidence="6" key="1">
    <citation type="submission" date="2023-02" db="EMBL/GenBank/DDBJ databases">
        <title>Identification and recombinant expression of a fungal hydrolase from Papiliotrema laurentii that hydrolyzes apple cutin and clears colloidal polyester polyurethane.</title>
        <authorList>
            <consortium name="DOE Joint Genome Institute"/>
            <person name="Roman V.A."/>
            <person name="Bojanowski C."/>
            <person name="Crable B.R."/>
            <person name="Wagner D.N."/>
            <person name="Hung C.S."/>
            <person name="Nadeau L.J."/>
            <person name="Schratz L."/>
            <person name="Haridas S."/>
            <person name="Pangilinan J."/>
            <person name="Lipzen A."/>
            <person name="Na H."/>
            <person name="Yan M."/>
            <person name="Ng V."/>
            <person name="Grigoriev I.V."/>
            <person name="Spatafora J.W."/>
            <person name="Barlow D."/>
            <person name="Biffinger J."/>
            <person name="Kelley-Loughnane N."/>
            <person name="Varaljay V.A."/>
            <person name="Crookes-Goodson W.J."/>
        </authorList>
    </citation>
    <scope>NUCLEOTIDE SEQUENCE</scope>
    <source>
        <strain evidence="6">5307AH</strain>
    </source>
</reference>
<dbReference type="InterPro" id="IPR056552">
    <property type="entry name" value="Ribonucl_Kappa"/>
</dbReference>
<evidence type="ECO:0000256" key="4">
    <source>
        <dbReference type="ARBA" id="ARBA00023136"/>
    </source>
</evidence>
<feature type="transmembrane region" description="Helical" evidence="5">
    <location>
        <begin position="12"/>
        <end position="35"/>
    </location>
</feature>
<protein>
    <submittedName>
        <fullName evidence="6">Uncharacterized protein</fullName>
    </submittedName>
</protein>
<dbReference type="EMBL" id="JAODAN010000006">
    <property type="protein sequence ID" value="KAK1923669.1"/>
    <property type="molecule type" value="Genomic_DNA"/>
</dbReference>
<evidence type="ECO:0000256" key="3">
    <source>
        <dbReference type="ARBA" id="ARBA00022989"/>
    </source>
</evidence>
<organism evidence="6 7">
    <name type="scientific">Papiliotrema laurentii</name>
    <name type="common">Cryptococcus laurentii</name>
    <dbReference type="NCBI Taxonomy" id="5418"/>
    <lineage>
        <taxon>Eukaryota</taxon>
        <taxon>Fungi</taxon>
        <taxon>Dikarya</taxon>
        <taxon>Basidiomycota</taxon>
        <taxon>Agaricomycotina</taxon>
        <taxon>Tremellomycetes</taxon>
        <taxon>Tremellales</taxon>
        <taxon>Rhynchogastremaceae</taxon>
        <taxon>Papiliotrema</taxon>
    </lineage>
</organism>
<dbReference type="AlphaFoldDB" id="A0AAD9FNS3"/>
<name>A0AAD9FNS3_PAPLA</name>
<evidence type="ECO:0000313" key="7">
    <source>
        <dbReference type="Proteomes" id="UP001182556"/>
    </source>
</evidence>
<dbReference type="GO" id="GO:0016020">
    <property type="term" value="C:membrane"/>
    <property type="evidence" value="ECO:0007669"/>
    <property type="project" value="UniProtKB-SubCell"/>
</dbReference>
<proteinExistence type="predicted"/>
<evidence type="ECO:0000256" key="1">
    <source>
        <dbReference type="ARBA" id="ARBA00004370"/>
    </source>
</evidence>
<comment type="caution">
    <text evidence="6">The sequence shown here is derived from an EMBL/GenBank/DDBJ whole genome shotgun (WGS) entry which is preliminary data.</text>
</comment>